<name>A0A6V8NNP4_9ACTN</name>
<gene>
    <name evidence="1" type="ORF">HKBW3S06_00191</name>
    <name evidence="2" type="ORF">HKBW3S25_00704</name>
</gene>
<reference evidence="3 4" key="1">
    <citation type="journal article" date="2020" name="Front. Microbiol.">
        <title>Single-cell genomics of novel Actinobacteria with the Wood-Ljungdahl pathway discovered in a serpentinizing system.</title>
        <authorList>
            <person name="Merino N."/>
            <person name="Kawai M."/>
            <person name="Boyd E.S."/>
            <person name="Colman D.R."/>
            <person name="McGlynn S.E."/>
            <person name="Nealson K.H."/>
            <person name="Kurokawa K."/>
            <person name="Hongoh Y."/>
        </authorList>
    </citation>
    <scope>NUCLEOTIDE SEQUENCE [LARGE SCALE GENOMIC DNA]</scope>
    <source>
        <strain evidence="1 4">S06</strain>
        <strain evidence="2 3">S25</strain>
    </source>
</reference>
<evidence type="ECO:0000313" key="4">
    <source>
        <dbReference type="Proteomes" id="UP000580051"/>
    </source>
</evidence>
<comment type="caution">
    <text evidence="1">The sequence shown here is derived from an EMBL/GenBank/DDBJ whole genome shotgun (WGS) entry which is preliminary data.</text>
</comment>
<dbReference type="AlphaFoldDB" id="A0A6V8NNP4"/>
<dbReference type="InterPro" id="IPR013785">
    <property type="entry name" value="Aldolase_TIM"/>
</dbReference>
<organism evidence="1 4">
    <name type="scientific">Candidatus Hakubella thermalkaliphila</name>
    <dbReference type="NCBI Taxonomy" id="2754717"/>
    <lineage>
        <taxon>Bacteria</taxon>
        <taxon>Bacillati</taxon>
        <taxon>Actinomycetota</taxon>
        <taxon>Actinomycetota incertae sedis</taxon>
        <taxon>Candidatus Hakubellales</taxon>
        <taxon>Candidatus Hakubellaceae</taxon>
        <taxon>Candidatus Hakubella</taxon>
    </lineage>
</organism>
<dbReference type="Gene3D" id="3.20.20.70">
    <property type="entry name" value="Aldolase class I"/>
    <property type="match status" value="1"/>
</dbReference>
<accession>A0A6V8NNP4</accession>
<dbReference type="Pfam" id="PF16257">
    <property type="entry name" value="UxaE"/>
    <property type="match status" value="2"/>
</dbReference>
<dbReference type="RefSeq" id="WP_176226109.1">
    <property type="nucleotide sequence ID" value="NZ_BLRV01000010.1"/>
</dbReference>
<dbReference type="GO" id="GO:0016853">
    <property type="term" value="F:isomerase activity"/>
    <property type="evidence" value="ECO:0007669"/>
    <property type="project" value="InterPro"/>
</dbReference>
<evidence type="ECO:0000313" key="2">
    <source>
        <dbReference type="EMBL" id="GFP25246.1"/>
    </source>
</evidence>
<evidence type="ECO:0000313" key="1">
    <source>
        <dbReference type="EMBL" id="GFP20964.1"/>
    </source>
</evidence>
<proteinExistence type="predicted"/>
<sequence>MMNSWLSEQEIATKLRKVLPYTAPQILDGGPIFGMGYRPPWRLGNIVQVQIAKDLGLKVMLAQQSAREIERTKRTFQDVMDSATYAAFLTEFKAPWGADADHLKQEKDIEEAVKAGFTHFTYDVSEELKKDLNQTIAKICDLYFFTQELRGKENFSTEISLDETEETTKLGDLTFLLEELKRNKVQVDEIAPRFPGYFEKGIDYYWKKESGKNIRDTKAFEEYLEEVVRISKKFGFRISIHSGSDKFSLYPIISRVTKNNFHLKTAGTHYLEELKVVAKHDLGLFREIYYFSLEQFQKDRATYELSTNLDNIPDLTKLNGEQMASLLDSGLGNDDLRQVLHVTYGSVLTAKGHDGAPRFADRCFAILKKNEKEHFEVLGNHIKRHLKLLNLME</sequence>
<protein>
    <submittedName>
        <fullName evidence="1">Tagaturonate epimerase</fullName>
    </submittedName>
</protein>
<dbReference type="EMBL" id="BLRV01000010">
    <property type="protein sequence ID" value="GFP20964.1"/>
    <property type="molecule type" value="Genomic_DNA"/>
</dbReference>
<dbReference type="EMBL" id="BLRX01000058">
    <property type="protein sequence ID" value="GFP25246.1"/>
    <property type="molecule type" value="Genomic_DNA"/>
</dbReference>
<evidence type="ECO:0000313" key="3">
    <source>
        <dbReference type="Proteomes" id="UP000543224"/>
    </source>
</evidence>
<dbReference type="Proteomes" id="UP000543224">
    <property type="component" value="Unassembled WGS sequence"/>
</dbReference>
<dbReference type="Proteomes" id="UP000580051">
    <property type="component" value="Unassembled WGS sequence"/>
</dbReference>
<dbReference type="InterPro" id="IPR032586">
    <property type="entry name" value="UxaE"/>
</dbReference>